<comment type="caution">
    <text evidence="2">The sequence shown here is derived from an EMBL/GenBank/DDBJ whole genome shotgun (WGS) entry which is preliminary data.</text>
</comment>
<dbReference type="EMBL" id="JAKKPZ010000004">
    <property type="protein sequence ID" value="KAI1722161.1"/>
    <property type="molecule type" value="Genomic_DNA"/>
</dbReference>
<keyword evidence="3" id="KW-1185">Reference proteome</keyword>
<evidence type="ECO:0000313" key="2">
    <source>
        <dbReference type="EMBL" id="KAI1722161.1"/>
    </source>
</evidence>
<organism evidence="2 3">
    <name type="scientific">Ditylenchus destructor</name>
    <dbReference type="NCBI Taxonomy" id="166010"/>
    <lineage>
        <taxon>Eukaryota</taxon>
        <taxon>Metazoa</taxon>
        <taxon>Ecdysozoa</taxon>
        <taxon>Nematoda</taxon>
        <taxon>Chromadorea</taxon>
        <taxon>Rhabditida</taxon>
        <taxon>Tylenchina</taxon>
        <taxon>Tylenchomorpha</taxon>
        <taxon>Sphaerularioidea</taxon>
        <taxon>Anguinidae</taxon>
        <taxon>Anguininae</taxon>
        <taxon>Ditylenchus</taxon>
    </lineage>
</organism>
<name>A0AAD4NBK9_9BILA</name>
<accession>A0AAD4NBK9</accession>
<dbReference type="Proteomes" id="UP001201812">
    <property type="component" value="Unassembled WGS sequence"/>
</dbReference>
<proteinExistence type="predicted"/>
<sequence length="103" mass="11594">MSSKMQVKRLRNQRPPKTGRGCQGAPRKNQDEDDANPCGRWAVCLQKHKKMGSQCGASLTAQIVACVRNIFEGGAPLKYGFLNFRCKTQRRTTGRKRKKNGQE</sequence>
<feature type="region of interest" description="Disordered" evidence="1">
    <location>
        <begin position="1"/>
        <end position="37"/>
    </location>
</feature>
<dbReference type="AlphaFoldDB" id="A0AAD4NBK9"/>
<gene>
    <name evidence="2" type="ORF">DdX_04469</name>
</gene>
<evidence type="ECO:0000256" key="1">
    <source>
        <dbReference type="SAM" id="MobiDB-lite"/>
    </source>
</evidence>
<reference evidence="2" key="1">
    <citation type="submission" date="2022-01" db="EMBL/GenBank/DDBJ databases">
        <title>Genome Sequence Resource for Two Populations of Ditylenchus destructor, the Migratory Endoparasitic Phytonematode.</title>
        <authorList>
            <person name="Zhang H."/>
            <person name="Lin R."/>
            <person name="Xie B."/>
        </authorList>
    </citation>
    <scope>NUCLEOTIDE SEQUENCE</scope>
    <source>
        <strain evidence="2">BazhouSP</strain>
    </source>
</reference>
<feature type="compositionally biased region" description="Basic residues" evidence="1">
    <location>
        <begin position="1"/>
        <end position="14"/>
    </location>
</feature>
<evidence type="ECO:0000313" key="3">
    <source>
        <dbReference type="Proteomes" id="UP001201812"/>
    </source>
</evidence>
<protein>
    <submittedName>
        <fullName evidence="2">Uncharacterized protein</fullName>
    </submittedName>
</protein>